<name>A0A8J8NQ04_HALGN</name>
<evidence type="ECO:0000313" key="1">
    <source>
        <dbReference type="EMBL" id="TNV78130.1"/>
    </source>
</evidence>
<protein>
    <submittedName>
        <fullName evidence="1">Uncharacterized protein</fullName>
    </submittedName>
</protein>
<evidence type="ECO:0000313" key="2">
    <source>
        <dbReference type="Proteomes" id="UP000785679"/>
    </source>
</evidence>
<organism evidence="1 2">
    <name type="scientific">Halteria grandinella</name>
    <dbReference type="NCBI Taxonomy" id="5974"/>
    <lineage>
        <taxon>Eukaryota</taxon>
        <taxon>Sar</taxon>
        <taxon>Alveolata</taxon>
        <taxon>Ciliophora</taxon>
        <taxon>Intramacronucleata</taxon>
        <taxon>Spirotrichea</taxon>
        <taxon>Stichotrichia</taxon>
        <taxon>Sporadotrichida</taxon>
        <taxon>Halteriidae</taxon>
        <taxon>Halteria</taxon>
    </lineage>
</organism>
<reference evidence="1" key="1">
    <citation type="submission" date="2019-06" db="EMBL/GenBank/DDBJ databases">
        <authorList>
            <person name="Zheng W."/>
        </authorList>
    </citation>
    <scope>NUCLEOTIDE SEQUENCE</scope>
    <source>
        <strain evidence="1">QDHG01</strain>
    </source>
</reference>
<proteinExistence type="predicted"/>
<dbReference type="EMBL" id="RRYP01010837">
    <property type="protein sequence ID" value="TNV78130.1"/>
    <property type="molecule type" value="Genomic_DNA"/>
</dbReference>
<gene>
    <name evidence="1" type="ORF">FGO68_gene3320</name>
</gene>
<dbReference type="Proteomes" id="UP000785679">
    <property type="component" value="Unassembled WGS sequence"/>
</dbReference>
<comment type="caution">
    <text evidence="1">The sequence shown here is derived from an EMBL/GenBank/DDBJ whole genome shotgun (WGS) entry which is preliminary data.</text>
</comment>
<sequence length="74" mass="8732">MLSQLCSLKLVYCKNILALKSSQPETFHLIELILQRQRCLLKEMKKCFLYLGVIIYSLKINIQICTWQDLTLLK</sequence>
<keyword evidence="2" id="KW-1185">Reference proteome</keyword>
<dbReference type="AlphaFoldDB" id="A0A8J8NQ04"/>
<accession>A0A8J8NQ04</accession>